<reference evidence="6 7" key="1">
    <citation type="submission" date="2018-05" db="EMBL/GenBank/DDBJ databases">
        <title>Genomic Encyclopedia of Type Strains, Phase IV (KMG-IV): sequencing the most valuable type-strain genomes for metagenomic binning, comparative biology and taxonomic classification.</title>
        <authorList>
            <person name="Goeker M."/>
        </authorList>
    </citation>
    <scope>NUCLEOTIDE SEQUENCE [LARGE SCALE GENOMIC DNA]</scope>
    <source>
        <strain evidence="6 7">DSM 6986</strain>
    </source>
</reference>
<dbReference type="PANTHER" id="PTHR36307">
    <property type="entry name" value="FLAGELLA BASAL BODY P-RING FORMATION PROTEIN FLGA"/>
    <property type="match status" value="1"/>
</dbReference>
<comment type="subcellular location">
    <subcellularLocation>
        <location evidence="1 4">Periplasm</location>
    </subcellularLocation>
</comment>
<dbReference type="OrthoDB" id="8448733at2"/>
<feature type="chain" id="PRO_5016194852" description="Flagella basal body P-ring formation protein FlgA" evidence="4">
    <location>
        <begin position="29"/>
        <end position="157"/>
    </location>
</feature>
<feature type="domain" description="SAF" evidence="5">
    <location>
        <begin position="30"/>
        <end position="93"/>
    </location>
</feature>
<keyword evidence="7" id="KW-1185">Reference proteome</keyword>
<protein>
    <recommendedName>
        <fullName evidence="4">Flagella basal body P-ring formation protein FlgA</fullName>
    </recommendedName>
</protein>
<name>A0A316C232_PSESE</name>
<dbReference type="GO" id="GO:0042597">
    <property type="term" value="C:periplasmic space"/>
    <property type="evidence" value="ECO:0007669"/>
    <property type="project" value="UniProtKB-SubCell"/>
</dbReference>
<sequence>MMARAMHNLVIAATVGLAVLAGAAPALSGQTVAIANRVIYPGEPIPANALKEVMLREGKVPPAAVALAIGDIEGKVARRTLLPGRYIPLASLRDAWLVEQGATVQAVFVAGPLTITASAVSLQPGSPGDLIRVRNVDSGKVLSGTVLTNGTIQVGDL</sequence>
<keyword evidence="2 4" id="KW-0732">Signal</keyword>
<organism evidence="6 7">
    <name type="scientific">Pseudaminobacter salicylatoxidans</name>
    <dbReference type="NCBI Taxonomy" id="93369"/>
    <lineage>
        <taxon>Bacteria</taxon>
        <taxon>Pseudomonadati</taxon>
        <taxon>Pseudomonadota</taxon>
        <taxon>Alphaproteobacteria</taxon>
        <taxon>Hyphomicrobiales</taxon>
        <taxon>Phyllobacteriaceae</taxon>
        <taxon>Pseudaminobacter</taxon>
    </lineage>
</organism>
<evidence type="ECO:0000313" key="6">
    <source>
        <dbReference type="EMBL" id="PWJ83681.1"/>
    </source>
</evidence>
<evidence type="ECO:0000256" key="1">
    <source>
        <dbReference type="ARBA" id="ARBA00004418"/>
    </source>
</evidence>
<accession>A0A316C232</accession>
<dbReference type="Gene3D" id="2.30.30.760">
    <property type="match status" value="1"/>
</dbReference>
<dbReference type="EMBL" id="QGGG01000008">
    <property type="protein sequence ID" value="PWJ83681.1"/>
    <property type="molecule type" value="Genomic_DNA"/>
</dbReference>
<comment type="function">
    <text evidence="4">Involved in the assembly process of the P-ring formation. It may associate with FlgF on the rod constituting a structure essential for the P-ring assembly or may act as a modulator protein for the P-ring assembly.</text>
</comment>
<dbReference type="AlphaFoldDB" id="A0A316C232"/>
<evidence type="ECO:0000256" key="3">
    <source>
        <dbReference type="ARBA" id="ARBA00022764"/>
    </source>
</evidence>
<dbReference type="InterPro" id="IPR017585">
    <property type="entry name" value="SAF_FlgA"/>
</dbReference>
<evidence type="ECO:0000259" key="5">
    <source>
        <dbReference type="SMART" id="SM00858"/>
    </source>
</evidence>
<dbReference type="SMART" id="SM00858">
    <property type="entry name" value="SAF"/>
    <property type="match status" value="1"/>
</dbReference>
<keyword evidence="6" id="KW-0282">Flagellum</keyword>
<dbReference type="InterPro" id="IPR013974">
    <property type="entry name" value="SAF"/>
</dbReference>
<dbReference type="CDD" id="cd11614">
    <property type="entry name" value="SAF_CpaB_FlgA_like"/>
    <property type="match status" value="1"/>
</dbReference>
<dbReference type="GO" id="GO:0044780">
    <property type="term" value="P:bacterial-type flagellum assembly"/>
    <property type="evidence" value="ECO:0007669"/>
    <property type="project" value="InterPro"/>
</dbReference>
<dbReference type="InterPro" id="IPR039246">
    <property type="entry name" value="Flagellar_FlgA"/>
</dbReference>
<dbReference type="NCBIfam" id="TIGR03170">
    <property type="entry name" value="flgA_cterm"/>
    <property type="match status" value="1"/>
</dbReference>
<dbReference type="Proteomes" id="UP000245396">
    <property type="component" value="Unassembled WGS sequence"/>
</dbReference>
<comment type="similarity">
    <text evidence="4">Belongs to the FlgA family.</text>
</comment>
<gene>
    <name evidence="6" type="ORF">C7441_10873</name>
</gene>
<keyword evidence="4" id="KW-1005">Bacterial flagellum biogenesis</keyword>
<proteinExistence type="inferred from homology"/>
<dbReference type="Pfam" id="PF13144">
    <property type="entry name" value="ChapFlgA"/>
    <property type="match status" value="1"/>
</dbReference>
<evidence type="ECO:0000256" key="2">
    <source>
        <dbReference type="ARBA" id="ARBA00022729"/>
    </source>
</evidence>
<feature type="signal peptide" evidence="4">
    <location>
        <begin position="1"/>
        <end position="28"/>
    </location>
</feature>
<comment type="caution">
    <text evidence="6">The sequence shown here is derived from an EMBL/GenBank/DDBJ whole genome shotgun (WGS) entry which is preliminary data.</text>
</comment>
<dbReference type="STRING" id="1192868.GCA_000304395_03716"/>
<keyword evidence="6" id="KW-0969">Cilium</keyword>
<evidence type="ECO:0000313" key="7">
    <source>
        <dbReference type="Proteomes" id="UP000245396"/>
    </source>
</evidence>
<keyword evidence="6" id="KW-0966">Cell projection</keyword>
<keyword evidence="3 4" id="KW-0574">Periplasm</keyword>
<evidence type="ECO:0000256" key="4">
    <source>
        <dbReference type="RuleBase" id="RU362063"/>
    </source>
</evidence>
<dbReference type="PANTHER" id="PTHR36307:SF1">
    <property type="entry name" value="FLAGELLA BASAL BODY P-RING FORMATION PROTEIN FLGA"/>
    <property type="match status" value="1"/>
</dbReference>